<dbReference type="HOGENOM" id="CLU_1602693_0_0_1"/>
<accession>J9D5B0</accession>
<organism evidence="2 3">
    <name type="scientific">Edhazardia aedis (strain USNM 41457)</name>
    <name type="common">Microsporidian parasite</name>
    <dbReference type="NCBI Taxonomy" id="1003232"/>
    <lineage>
        <taxon>Eukaryota</taxon>
        <taxon>Fungi</taxon>
        <taxon>Fungi incertae sedis</taxon>
        <taxon>Microsporidia</taxon>
        <taxon>Edhazardia</taxon>
    </lineage>
</organism>
<keyword evidence="1" id="KW-1133">Transmembrane helix</keyword>
<dbReference type="EMBL" id="AFBI03000059">
    <property type="protein sequence ID" value="EJW02719.1"/>
    <property type="molecule type" value="Genomic_DNA"/>
</dbReference>
<evidence type="ECO:0000313" key="3">
    <source>
        <dbReference type="Proteomes" id="UP000003163"/>
    </source>
</evidence>
<reference evidence="2 3" key="1">
    <citation type="submission" date="2011-08" db="EMBL/GenBank/DDBJ databases">
        <authorList>
            <person name="Liu Z.J."/>
            <person name="Shi F.L."/>
            <person name="Lu J.Q."/>
            <person name="Li M."/>
            <person name="Wang Z.L."/>
        </authorList>
    </citation>
    <scope>NUCLEOTIDE SEQUENCE [LARGE SCALE GENOMIC DNA]</scope>
    <source>
        <strain evidence="2 3">USNM 41457</strain>
    </source>
</reference>
<feature type="transmembrane region" description="Helical" evidence="1">
    <location>
        <begin position="62"/>
        <end position="86"/>
    </location>
</feature>
<comment type="caution">
    <text evidence="2">The sequence shown here is derived from an EMBL/GenBank/DDBJ whole genome shotgun (WGS) entry which is preliminary data.</text>
</comment>
<dbReference type="VEuPathDB" id="MicrosporidiaDB:EDEG_02903"/>
<keyword evidence="1" id="KW-0812">Transmembrane</keyword>
<proteinExistence type="predicted"/>
<feature type="transmembrane region" description="Helical" evidence="1">
    <location>
        <begin position="132"/>
        <end position="154"/>
    </location>
</feature>
<sequence>MMNEINPNKLVVRKNHCSSLPTYDQAIEYDPLPTYEDILRRNTSELRKDYEFFYKLIDGFRIGAMVFLTYGVSILNLLLVICKLALRNHHDKFQIKDALLLIVLILLLSIDCIMSFLIFPKAVKNVPNGNNIFSFIVLVLYRCLCVFIGVFYSVKYTGDLTVYLRN</sequence>
<reference evidence="3" key="2">
    <citation type="submission" date="2015-07" db="EMBL/GenBank/DDBJ databases">
        <title>Contrasting host-pathogen interactions and genome evolution in two generalist and specialist microsporidian pathogens of mosquitoes.</title>
        <authorList>
            <consortium name="The Broad Institute Genomics Platform"/>
            <consortium name="The Broad Institute Genome Sequencing Center for Infectious Disease"/>
            <person name="Cuomo C.A."/>
            <person name="Sanscrainte N.D."/>
            <person name="Goldberg J.M."/>
            <person name="Heiman D."/>
            <person name="Young S."/>
            <person name="Zeng Q."/>
            <person name="Becnel J.J."/>
            <person name="Birren B.W."/>
        </authorList>
    </citation>
    <scope>NUCLEOTIDE SEQUENCE [LARGE SCALE GENOMIC DNA]</scope>
    <source>
        <strain evidence="3">USNM 41457</strain>
    </source>
</reference>
<keyword evidence="1" id="KW-0472">Membrane</keyword>
<dbReference type="InParanoid" id="J9D5B0"/>
<gene>
    <name evidence="2" type="ORF">EDEG_02903</name>
</gene>
<name>J9D5B0_EDHAE</name>
<keyword evidence="3" id="KW-1185">Reference proteome</keyword>
<protein>
    <submittedName>
        <fullName evidence="2">Uncharacterized protein</fullName>
    </submittedName>
</protein>
<dbReference type="Proteomes" id="UP000003163">
    <property type="component" value="Unassembled WGS sequence"/>
</dbReference>
<evidence type="ECO:0000256" key="1">
    <source>
        <dbReference type="SAM" id="Phobius"/>
    </source>
</evidence>
<dbReference type="AlphaFoldDB" id="J9D5B0"/>
<evidence type="ECO:0000313" key="2">
    <source>
        <dbReference type="EMBL" id="EJW02719.1"/>
    </source>
</evidence>
<feature type="transmembrane region" description="Helical" evidence="1">
    <location>
        <begin position="98"/>
        <end position="120"/>
    </location>
</feature>